<reference evidence="3 4" key="1">
    <citation type="submission" date="2024-02" db="EMBL/GenBank/DDBJ databases">
        <title>High-quality chromosome-scale genome assembly of Pensacola bahiagrass (Paspalum notatum Flugge var. saurae).</title>
        <authorList>
            <person name="Vega J.M."/>
            <person name="Podio M."/>
            <person name="Orjuela J."/>
            <person name="Siena L.A."/>
            <person name="Pessino S.C."/>
            <person name="Combes M.C."/>
            <person name="Mariac C."/>
            <person name="Albertini E."/>
            <person name="Pupilli F."/>
            <person name="Ortiz J.P.A."/>
            <person name="Leblanc O."/>
        </authorList>
    </citation>
    <scope>NUCLEOTIDE SEQUENCE [LARGE SCALE GENOMIC DNA]</scope>
    <source>
        <strain evidence="3">R1</strain>
        <tissue evidence="3">Leaf</tissue>
    </source>
</reference>
<feature type="domain" description="F-box" evidence="2">
    <location>
        <begin position="25"/>
        <end position="65"/>
    </location>
</feature>
<evidence type="ECO:0000313" key="4">
    <source>
        <dbReference type="Proteomes" id="UP001341281"/>
    </source>
</evidence>
<feature type="region of interest" description="Disordered" evidence="1">
    <location>
        <begin position="89"/>
        <end position="116"/>
    </location>
</feature>
<dbReference type="PANTHER" id="PTHR32133">
    <property type="entry name" value="OS07G0120400 PROTEIN"/>
    <property type="match status" value="1"/>
</dbReference>
<dbReference type="InterPro" id="IPR036047">
    <property type="entry name" value="F-box-like_dom_sf"/>
</dbReference>
<evidence type="ECO:0000259" key="2">
    <source>
        <dbReference type="Pfam" id="PF12937"/>
    </source>
</evidence>
<evidence type="ECO:0000313" key="3">
    <source>
        <dbReference type="EMBL" id="WVZ98212.1"/>
    </source>
</evidence>
<dbReference type="Gene3D" id="1.20.1280.50">
    <property type="match status" value="1"/>
</dbReference>
<dbReference type="SUPFAM" id="SSF81383">
    <property type="entry name" value="F-box domain"/>
    <property type="match status" value="1"/>
</dbReference>
<proteinExistence type="predicted"/>
<keyword evidence="4" id="KW-1185">Reference proteome</keyword>
<dbReference type="EMBL" id="CP144754">
    <property type="protein sequence ID" value="WVZ98212.1"/>
    <property type="molecule type" value="Genomic_DNA"/>
</dbReference>
<gene>
    <name evidence="3" type="ORF">U9M48_043680</name>
</gene>
<sequence>MPSPAPVLVLAPAAAPPPASLPDNDDLLREILVRLPPLPSSLPRAALVCRRWRGLVSDPTFLRRFRRHHRTPPVLGYFFSDPRGPVFTPTLAPPDSIPPARFSLPPPEPQQPAGGGGDRLFFLGCRHGLALLINRRRLEAVVWDPVTGRQVTVPYPPEFTADNGAHCCRGTVLSGGDDDGGGDRSMRPFRVILIRTHLNDDCRMTVIMCVYESAAAKWGETISTAVPSHVDNLPSVLIGKNTLCGFLHWPDGILELDLERHSLAAVETPESLRCVDSSFSFRVVRTQQDGELGVAILSERSRIQLWARKKEKKAISSCSSDDVVVVRWVLQKTVQLDKLLFSPPRTTYRMMDSFSARILAFEEDSNQIQISVSTQMYTD</sequence>
<accession>A0AAQ3UXD8</accession>
<protein>
    <recommendedName>
        <fullName evidence="2">F-box domain-containing protein</fullName>
    </recommendedName>
</protein>
<evidence type="ECO:0000256" key="1">
    <source>
        <dbReference type="SAM" id="MobiDB-lite"/>
    </source>
</evidence>
<dbReference type="InterPro" id="IPR001810">
    <property type="entry name" value="F-box_dom"/>
</dbReference>
<dbReference type="PANTHER" id="PTHR32133:SF398">
    <property type="entry name" value="F-BOX DOMAIN-CONTAINING PROTEIN"/>
    <property type="match status" value="1"/>
</dbReference>
<dbReference type="AlphaFoldDB" id="A0AAQ3UXD8"/>
<organism evidence="3 4">
    <name type="scientific">Paspalum notatum var. saurae</name>
    <dbReference type="NCBI Taxonomy" id="547442"/>
    <lineage>
        <taxon>Eukaryota</taxon>
        <taxon>Viridiplantae</taxon>
        <taxon>Streptophyta</taxon>
        <taxon>Embryophyta</taxon>
        <taxon>Tracheophyta</taxon>
        <taxon>Spermatophyta</taxon>
        <taxon>Magnoliopsida</taxon>
        <taxon>Liliopsida</taxon>
        <taxon>Poales</taxon>
        <taxon>Poaceae</taxon>
        <taxon>PACMAD clade</taxon>
        <taxon>Panicoideae</taxon>
        <taxon>Andropogonodae</taxon>
        <taxon>Paspaleae</taxon>
        <taxon>Paspalinae</taxon>
        <taxon>Paspalum</taxon>
    </lineage>
</organism>
<dbReference type="Pfam" id="PF12937">
    <property type="entry name" value="F-box-like"/>
    <property type="match status" value="1"/>
</dbReference>
<name>A0AAQ3UXD8_PASNO</name>
<dbReference type="Proteomes" id="UP001341281">
    <property type="component" value="Chromosome 10"/>
</dbReference>